<feature type="region of interest" description="Disordered" evidence="1">
    <location>
        <begin position="900"/>
        <end position="952"/>
    </location>
</feature>
<dbReference type="Proteomes" id="UP000053989">
    <property type="component" value="Unassembled WGS sequence"/>
</dbReference>
<reference evidence="2 3" key="1">
    <citation type="submission" date="2014-04" db="EMBL/GenBank/DDBJ databases">
        <authorList>
            <consortium name="DOE Joint Genome Institute"/>
            <person name="Kuo A."/>
            <person name="Kohler A."/>
            <person name="Nagy L.G."/>
            <person name="Floudas D."/>
            <person name="Copeland A."/>
            <person name="Barry K.W."/>
            <person name="Cichocki N."/>
            <person name="Veneault-Fourrey C."/>
            <person name="LaButti K."/>
            <person name="Lindquist E.A."/>
            <person name="Lipzen A."/>
            <person name="Lundell T."/>
            <person name="Morin E."/>
            <person name="Murat C."/>
            <person name="Sun H."/>
            <person name="Tunlid A."/>
            <person name="Henrissat B."/>
            <person name="Grigoriev I.V."/>
            <person name="Hibbett D.S."/>
            <person name="Martin F."/>
            <person name="Nordberg H.P."/>
            <person name="Cantor M.N."/>
            <person name="Hua S.X."/>
        </authorList>
    </citation>
    <scope>NUCLEOTIDE SEQUENCE [LARGE SCALE GENOMIC DNA]</scope>
    <source>
        <strain evidence="2 3">Foug A</strain>
    </source>
</reference>
<dbReference type="OrthoDB" id="3208495at2759"/>
<reference evidence="3" key="2">
    <citation type="submission" date="2015-01" db="EMBL/GenBank/DDBJ databases">
        <title>Evolutionary Origins and Diversification of the Mycorrhizal Mutualists.</title>
        <authorList>
            <consortium name="DOE Joint Genome Institute"/>
            <consortium name="Mycorrhizal Genomics Consortium"/>
            <person name="Kohler A."/>
            <person name="Kuo A."/>
            <person name="Nagy L.G."/>
            <person name="Floudas D."/>
            <person name="Copeland A."/>
            <person name="Barry K.W."/>
            <person name="Cichocki N."/>
            <person name="Veneault-Fourrey C."/>
            <person name="LaButti K."/>
            <person name="Lindquist E.A."/>
            <person name="Lipzen A."/>
            <person name="Lundell T."/>
            <person name="Morin E."/>
            <person name="Murat C."/>
            <person name="Riley R."/>
            <person name="Ohm R."/>
            <person name="Sun H."/>
            <person name="Tunlid A."/>
            <person name="Henrissat B."/>
            <person name="Grigoriev I.V."/>
            <person name="Hibbett D.S."/>
            <person name="Martin F."/>
        </authorList>
    </citation>
    <scope>NUCLEOTIDE SEQUENCE [LARGE SCALE GENOMIC DNA]</scope>
    <source>
        <strain evidence="3">Foug A</strain>
    </source>
</reference>
<dbReference type="InParanoid" id="A0A0C3DVY0"/>
<sequence length="981" mass="111191">MSLPVSPKRFSFTQDRRRPPLSQLSYPYILPQLAPEPNDTIQQLPAGFGPAYSCFTLHIREDALPGTSFEELFSRESSPLGDGTPLIKLIKAWKASLDKKRDLITSLVEVQSEIEDCKGNISTMLGKKKTTIHRTIQGRGIPDYFEAFQLDTCVCGHTFTGLNALTWHEKSCVKGKKCLSGALSRAKEAYQKKKVCIQGPVDSDQAGVLEADPPAEWRQLALRHSPKFQAETDERLDGTESDRVHVELDFNDSLPLAQRRPRRLHCRLPAHYRDCVPEPPRLLPPVEAQENLGEVGPSNVSRPPSSSPPCPVLHLSPFPSHPKIKTQPNSFGLFRLYDEGSLPNYNPETENLLDEAGPFLTRKSSSRLNKGITDPSNPFHPYPNETSLLLGDWYWNQGHKKSQAGFKQLLDIIGDPEYHPENVWNTNWTVINQNLGNSSVQDNKIEANCEWSDSGWKNATVRICTPFHRCARHPGPKEYSIEGFHHRSLVDIIRKNVSDPSHHQLFHYEPYELRWQLPHKTRDVRVYGELYTSGSFLTAHRQLQDSPPELGCALPRRIIALMLSSDAMQLTTFGMAKLWPLYIYMGNESKYMRCQPSANLCSHAAYFHTLPDAFKDFAADNAGDCRLSDDFFMHCHRELFHAQWGVLLDDEFIEVYKHGIRTIPKTLHDVQAFEDSSEASAADADSMEHLSTLNQVVFKGGRIYRHQLFRINYTTYDIRRAQDTINPRTDHCDIMLLAPSDSAHLFLYACVIGIFHANIIYTGSGLKDYLPRHLEFLWVRWFEVVDVPAGWEHAALDSLRFVPMSQDDAYGFVDPANVLRGCHLIPAFASGRMHPDGVSVSQDARDGADWKYYYVNRFIDRDMLLCYHWGHGVGHVYSHVSQTEADSGCNCASTPSNTHNWRDFEPNVDSGDEARASDTPDDWEDSDNDSIDTELDNSLTDHSEGLESDIESEEEALIASYLNSESIHPAIDVLECEDYKY</sequence>
<proteinExistence type="predicted"/>
<dbReference type="Pfam" id="PF18759">
    <property type="entry name" value="Plavaka"/>
    <property type="match status" value="1"/>
</dbReference>
<evidence type="ECO:0000256" key="1">
    <source>
        <dbReference type="SAM" id="MobiDB-lite"/>
    </source>
</evidence>
<dbReference type="EMBL" id="KN822066">
    <property type="protein sequence ID" value="KIM60071.1"/>
    <property type="molecule type" value="Genomic_DNA"/>
</dbReference>
<keyword evidence="3" id="KW-1185">Reference proteome</keyword>
<evidence type="ECO:0000313" key="3">
    <source>
        <dbReference type="Proteomes" id="UP000053989"/>
    </source>
</evidence>
<organism evidence="2 3">
    <name type="scientific">Scleroderma citrinum Foug A</name>
    <dbReference type="NCBI Taxonomy" id="1036808"/>
    <lineage>
        <taxon>Eukaryota</taxon>
        <taxon>Fungi</taxon>
        <taxon>Dikarya</taxon>
        <taxon>Basidiomycota</taxon>
        <taxon>Agaricomycotina</taxon>
        <taxon>Agaricomycetes</taxon>
        <taxon>Agaricomycetidae</taxon>
        <taxon>Boletales</taxon>
        <taxon>Sclerodermatineae</taxon>
        <taxon>Sclerodermataceae</taxon>
        <taxon>Scleroderma</taxon>
    </lineage>
</organism>
<protein>
    <submittedName>
        <fullName evidence="2">Uncharacterized protein</fullName>
    </submittedName>
</protein>
<feature type="compositionally biased region" description="Acidic residues" evidence="1">
    <location>
        <begin position="919"/>
        <end position="935"/>
    </location>
</feature>
<dbReference type="STRING" id="1036808.A0A0C3DVY0"/>
<dbReference type="AlphaFoldDB" id="A0A0C3DVY0"/>
<dbReference type="InterPro" id="IPR041078">
    <property type="entry name" value="Plavaka"/>
</dbReference>
<name>A0A0C3DVY0_9AGAM</name>
<gene>
    <name evidence="2" type="ORF">SCLCIDRAFT_26861</name>
</gene>
<evidence type="ECO:0000313" key="2">
    <source>
        <dbReference type="EMBL" id="KIM60071.1"/>
    </source>
</evidence>
<accession>A0A0C3DVY0</accession>
<dbReference type="HOGENOM" id="CLU_002498_0_0_1"/>